<dbReference type="FunFam" id="3.30.70.270:FF:000020">
    <property type="entry name" value="Transposon Tf2-6 polyprotein-like Protein"/>
    <property type="match status" value="1"/>
</dbReference>
<protein>
    <recommendedName>
        <fullName evidence="9">Reverse transcriptase domain-containing protein</fullName>
    </recommendedName>
</protein>
<dbReference type="PANTHER" id="PTHR37984">
    <property type="entry name" value="PROTEIN CBG26694"/>
    <property type="match status" value="1"/>
</dbReference>
<dbReference type="AlphaFoldDB" id="A0AAE1J7C7"/>
<evidence type="ECO:0000256" key="7">
    <source>
        <dbReference type="ARBA" id="ARBA00022918"/>
    </source>
</evidence>
<keyword evidence="8" id="KW-0511">Multifunctional enzyme</keyword>
<dbReference type="CDD" id="cd01647">
    <property type="entry name" value="RT_LTR"/>
    <property type="match status" value="1"/>
</dbReference>
<proteinExistence type="predicted"/>
<dbReference type="GO" id="GO:0006508">
    <property type="term" value="P:proteolysis"/>
    <property type="evidence" value="ECO:0007669"/>
    <property type="project" value="UniProtKB-KW"/>
</dbReference>
<dbReference type="Pfam" id="PF17921">
    <property type="entry name" value="Integrase_H2C2"/>
    <property type="match status" value="1"/>
</dbReference>
<dbReference type="EMBL" id="JAWXYG010000008">
    <property type="protein sequence ID" value="KAK4265116.1"/>
    <property type="molecule type" value="Genomic_DNA"/>
</dbReference>
<keyword evidence="2" id="KW-0808">Transferase</keyword>
<comment type="caution">
    <text evidence="10">The sequence shown here is derived from an EMBL/GenBank/DDBJ whole genome shotgun (WGS) entry which is preliminary data.</text>
</comment>
<keyword evidence="4" id="KW-0540">Nuclease</keyword>
<dbReference type="InterPro" id="IPR043502">
    <property type="entry name" value="DNA/RNA_pol_sf"/>
</dbReference>
<dbReference type="Pfam" id="PF00078">
    <property type="entry name" value="RVT_1"/>
    <property type="match status" value="1"/>
</dbReference>
<evidence type="ECO:0000256" key="8">
    <source>
        <dbReference type="ARBA" id="ARBA00023268"/>
    </source>
</evidence>
<evidence type="ECO:0000256" key="6">
    <source>
        <dbReference type="ARBA" id="ARBA00022801"/>
    </source>
</evidence>
<keyword evidence="7" id="KW-0695">RNA-directed DNA polymerase</keyword>
<keyword evidence="6" id="KW-0378">Hydrolase</keyword>
<dbReference type="InterPro" id="IPR041577">
    <property type="entry name" value="RT_RNaseH_2"/>
</dbReference>
<dbReference type="GO" id="GO:0004519">
    <property type="term" value="F:endonuclease activity"/>
    <property type="evidence" value="ECO:0007669"/>
    <property type="project" value="UniProtKB-KW"/>
</dbReference>
<dbReference type="SUPFAM" id="SSF56672">
    <property type="entry name" value="DNA/RNA polymerases"/>
    <property type="match status" value="1"/>
</dbReference>
<dbReference type="Proteomes" id="UP001293593">
    <property type="component" value="Unassembled WGS sequence"/>
</dbReference>
<dbReference type="GO" id="GO:0003964">
    <property type="term" value="F:RNA-directed DNA polymerase activity"/>
    <property type="evidence" value="ECO:0007669"/>
    <property type="project" value="UniProtKB-KW"/>
</dbReference>
<dbReference type="InterPro" id="IPR000477">
    <property type="entry name" value="RT_dom"/>
</dbReference>
<evidence type="ECO:0000256" key="1">
    <source>
        <dbReference type="ARBA" id="ARBA00022670"/>
    </source>
</evidence>
<gene>
    <name evidence="10" type="ORF">QN277_026209</name>
</gene>
<evidence type="ECO:0000256" key="4">
    <source>
        <dbReference type="ARBA" id="ARBA00022722"/>
    </source>
</evidence>
<dbReference type="Gene3D" id="1.10.340.70">
    <property type="match status" value="1"/>
</dbReference>
<dbReference type="Gene3D" id="3.10.20.370">
    <property type="match status" value="1"/>
</dbReference>
<evidence type="ECO:0000256" key="2">
    <source>
        <dbReference type="ARBA" id="ARBA00022679"/>
    </source>
</evidence>
<dbReference type="PROSITE" id="PS50878">
    <property type="entry name" value="RT_POL"/>
    <property type="match status" value="1"/>
</dbReference>
<dbReference type="InterPro" id="IPR043128">
    <property type="entry name" value="Rev_trsase/Diguanyl_cyclase"/>
</dbReference>
<dbReference type="Pfam" id="PF17919">
    <property type="entry name" value="RT_RNaseH_2"/>
    <property type="match status" value="1"/>
</dbReference>
<dbReference type="InterPro" id="IPR050951">
    <property type="entry name" value="Retrovirus_Pol_polyprotein"/>
</dbReference>
<keyword evidence="11" id="KW-1185">Reference proteome</keyword>
<dbReference type="FunFam" id="3.10.10.10:FF:000007">
    <property type="entry name" value="Retrovirus-related Pol polyprotein from transposon 17.6-like Protein"/>
    <property type="match status" value="1"/>
</dbReference>
<feature type="domain" description="Reverse transcriptase" evidence="9">
    <location>
        <begin position="2"/>
        <end position="181"/>
    </location>
</feature>
<evidence type="ECO:0000256" key="5">
    <source>
        <dbReference type="ARBA" id="ARBA00022759"/>
    </source>
</evidence>
<dbReference type="Gene3D" id="3.30.70.270">
    <property type="match status" value="2"/>
</dbReference>
<keyword evidence="3" id="KW-0548">Nucleotidyltransferase</keyword>
<organism evidence="10 11">
    <name type="scientific">Acacia crassicarpa</name>
    <name type="common">northern wattle</name>
    <dbReference type="NCBI Taxonomy" id="499986"/>
    <lineage>
        <taxon>Eukaryota</taxon>
        <taxon>Viridiplantae</taxon>
        <taxon>Streptophyta</taxon>
        <taxon>Embryophyta</taxon>
        <taxon>Tracheophyta</taxon>
        <taxon>Spermatophyta</taxon>
        <taxon>Magnoliopsida</taxon>
        <taxon>eudicotyledons</taxon>
        <taxon>Gunneridae</taxon>
        <taxon>Pentapetalae</taxon>
        <taxon>rosids</taxon>
        <taxon>fabids</taxon>
        <taxon>Fabales</taxon>
        <taxon>Fabaceae</taxon>
        <taxon>Caesalpinioideae</taxon>
        <taxon>mimosoid clade</taxon>
        <taxon>Acacieae</taxon>
        <taxon>Acacia</taxon>
    </lineage>
</organism>
<dbReference type="CDD" id="cd09274">
    <property type="entry name" value="RNase_HI_RT_Ty3"/>
    <property type="match status" value="1"/>
</dbReference>
<evidence type="ECO:0000256" key="3">
    <source>
        <dbReference type="ARBA" id="ARBA00022695"/>
    </source>
</evidence>
<name>A0AAE1J7C7_9FABA</name>
<dbReference type="PANTHER" id="PTHR37984:SF5">
    <property type="entry name" value="PROTEIN NYNRIN-LIKE"/>
    <property type="match status" value="1"/>
</dbReference>
<evidence type="ECO:0000259" key="9">
    <source>
        <dbReference type="PROSITE" id="PS50878"/>
    </source>
</evidence>
<reference evidence="10" key="1">
    <citation type="submission" date="2023-10" db="EMBL/GenBank/DDBJ databases">
        <title>Chromosome-level genome of the transformable northern wattle, Acacia crassicarpa.</title>
        <authorList>
            <person name="Massaro I."/>
            <person name="Sinha N.R."/>
            <person name="Poethig S."/>
            <person name="Leichty A.R."/>
        </authorList>
    </citation>
    <scope>NUCLEOTIDE SEQUENCE</scope>
    <source>
        <strain evidence="10">Acra3RX</strain>
        <tissue evidence="10">Leaf</tissue>
    </source>
</reference>
<sequence>MLLSGIIRESSSAFAVPVVLVQKKEGTWRFCIDYRKLNEATIKNKFPIPVIDELLDELRGSTFFSKLDLRAGYHQVRMRADDIAKTAFRTHEGLYEFLVMPFGLTNAPATYQGLMNSVFKPYLRKFILVFFDDILVCSKDWSSHLQHLGLALSVLRKHQLFAKHTKCIFAATQVDYLGHLISAQGVQADPHKLEAISSWPEPSSLRELRGFFGLTGYYRRFIRHFGSLSKPLIGLLRKNEKFIWTPAAAKAFQTLKNVIVSPPVLALPKFNDPFVIETDASGSGLGAVLSQNGHPLVYASKVLAPTKRHLSTYEREVLAILFVVKQWRSYLGGRKIFIRTNHLPLKHLLEQWDLNEQQFKWLHKLWGLHYEILYRKGSDNVVADALSRQLEGSCLTISSLVSPLYDHFRDSWLLDPSLQQSIKDFEQNPDSHSKYTWQHQLLKRQGKLVVAADRTHDLLTYFHAEGVSGHSAIHSTIKRLASVFYWKGMEKDIRNFVRECTTCQRFKPELVASPGLLQPLPIPEHV</sequence>
<keyword evidence="1" id="KW-0645">Protease</keyword>
<keyword evidence="5" id="KW-0255">Endonuclease</keyword>
<dbReference type="FunFam" id="1.10.340.70:FF:000001">
    <property type="entry name" value="Retrovirus-related Pol polyprotein from transposon gypsy-like Protein"/>
    <property type="match status" value="1"/>
</dbReference>
<dbReference type="Gene3D" id="3.10.10.10">
    <property type="entry name" value="HIV Type 1 Reverse Transcriptase, subunit A, domain 1"/>
    <property type="match status" value="1"/>
</dbReference>
<accession>A0AAE1J7C7</accession>
<dbReference type="InterPro" id="IPR041588">
    <property type="entry name" value="Integrase_H2C2"/>
</dbReference>
<dbReference type="GO" id="GO:0008233">
    <property type="term" value="F:peptidase activity"/>
    <property type="evidence" value="ECO:0007669"/>
    <property type="project" value="UniProtKB-KW"/>
</dbReference>
<evidence type="ECO:0000313" key="11">
    <source>
        <dbReference type="Proteomes" id="UP001293593"/>
    </source>
</evidence>
<evidence type="ECO:0000313" key="10">
    <source>
        <dbReference type="EMBL" id="KAK4265116.1"/>
    </source>
</evidence>